<evidence type="ECO:0000313" key="3">
    <source>
        <dbReference type="Proteomes" id="UP000605148"/>
    </source>
</evidence>
<comment type="caution">
    <text evidence="2">The sequence shown here is derived from an EMBL/GenBank/DDBJ whole genome shotgun (WGS) entry which is preliminary data.</text>
</comment>
<protein>
    <submittedName>
        <fullName evidence="2">Uncharacterized protein</fullName>
    </submittedName>
</protein>
<feature type="chain" id="PRO_5036812417" evidence="1">
    <location>
        <begin position="24"/>
        <end position="144"/>
    </location>
</feature>
<feature type="signal peptide" evidence="1">
    <location>
        <begin position="1"/>
        <end position="23"/>
    </location>
</feature>
<dbReference type="EMBL" id="BMFA01000004">
    <property type="protein sequence ID" value="GGB45008.1"/>
    <property type="molecule type" value="Genomic_DNA"/>
</dbReference>
<evidence type="ECO:0000256" key="1">
    <source>
        <dbReference type="SAM" id="SignalP"/>
    </source>
</evidence>
<name>A0A916WZL9_9HYPH</name>
<sequence length="144" mass="16258">MLKRSVIWFSISGTAGLCLPALAAGGDYYIRSEVARGQFSGFHEILPRPKEGYFKVNYCDRTFWVSDTTVLWTEREAAAGRRLVVEAETRSGRDLICADAHTYVNLDSLGLPKTEIEVLRDNSDPQAPVRNRLRIISEAFKDFK</sequence>
<reference evidence="2" key="1">
    <citation type="journal article" date="2014" name="Int. J. Syst. Evol. Microbiol.">
        <title>Complete genome sequence of Corynebacterium casei LMG S-19264T (=DSM 44701T), isolated from a smear-ripened cheese.</title>
        <authorList>
            <consortium name="US DOE Joint Genome Institute (JGI-PGF)"/>
            <person name="Walter F."/>
            <person name="Albersmeier A."/>
            <person name="Kalinowski J."/>
            <person name="Ruckert C."/>
        </authorList>
    </citation>
    <scope>NUCLEOTIDE SEQUENCE</scope>
    <source>
        <strain evidence="2">CGMCC 1.12426</strain>
    </source>
</reference>
<organism evidence="2 3">
    <name type="scientific">Roseibium aquae</name>
    <dbReference type="NCBI Taxonomy" id="1323746"/>
    <lineage>
        <taxon>Bacteria</taxon>
        <taxon>Pseudomonadati</taxon>
        <taxon>Pseudomonadota</taxon>
        <taxon>Alphaproteobacteria</taxon>
        <taxon>Hyphomicrobiales</taxon>
        <taxon>Stappiaceae</taxon>
        <taxon>Roseibium</taxon>
    </lineage>
</organism>
<gene>
    <name evidence="2" type="ORF">GCM10011316_16260</name>
</gene>
<dbReference type="Proteomes" id="UP000605148">
    <property type="component" value="Unassembled WGS sequence"/>
</dbReference>
<dbReference type="AlphaFoldDB" id="A0A916WZL9"/>
<reference evidence="2" key="2">
    <citation type="submission" date="2020-09" db="EMBL/GenBank/DDBJ databases">
        <authorList>
            <person name="Sun Q."/>
            <person name="Zhou Y."/>
        </authorList>
    </citation>
    <scope>NUCLEOTIDE SEQUENCE</scope>
    <source>
        <strain evidence="2">CGMCC 1.12426</strain>
    </source>
</reference>
<keyword evidence="3" id="KW-1185">Reference proteome</keyword>
<accession>A0A916WZL9</accession>
<keyword evidence="1" id="KW-0732">Signal</keyword>
<evidence type="ECO:0000313" key="2">
    <source>
        <dbReference type="EMBL" id="GGB45008.1"/>
    </source>
</evidence>
<dbReference type="OrthoDB" id="7678491at2"/>
<proteinExistence type="predicted"/>
<dbReference type="RefSeq" id="WP_150495652.1">
    <property type="nucleotide sequence ID" value="NZ_BMFA01000004.1"/>
</dbReference>